<evidence type="ECO:0000313" key="2">
    <source>
        <dbReference type="EMBL" id="PNH04038.1"/>
    </source>
</evidence>
<feature type="compositionally biased region" description="Low complexity" evidence="1">
    <location>
        <begin position="148"/>
        <end position="176"/>
    </location>
</feature>
<keyword evidence="3" id="KW-1185">Reference proteome</keyword>
<name>A0A2J7ZUW9_9CHLO</name>
<dbReference type="InterPro" id="IPR011993">
    <property type="entry name" value="PH-like_dom_sf"/>
</dbReference>
<accession>A0A2J7ZUW9</accession>
<feature type="compositionally biased region" description="Gly residues" evidence="1">
    <location>
        <begin position="177"/>
        <end position="187"/>
    </location>
</feature>
<dbReference type="Gene3D" id="2.30.29.30">
    <property type="entry name" value="Pleckstrin-homology domain (PH domain)/Phosphotyrosine-binding domain (PTB)"/>
    <property type="match status" value="1"/>
</dbReference>
<feature type="region of interest" description="Disordered" evidence="1">
    <location>
        <begin position="148"/>
        <end position="204"/>
    </location>
</feature>
<sequence>MEASAKQRACIGTRTAAIAGLSSARTHLRSERRPGSDRAERLSCCLSGLNSQFASWVSTHKESNLHKFWIEGVRDYVVHAGKLLAEFGDILPGEGAAALEQAVAGSVPHYRSAGRQRPRGRERCMALPASTAWPHTAQPACPYLTRRSPSAAAAEANERPSASGAAPASQQVAPPTGGFGAGGGGSFGAPSAQPTAKGPAPASTFFMAPPAASSAGSAPPSTAALPFGGSAPAFGAPAAAGAPAPAAFAFGAASDSRKGPEDAQAGKLDAAAKEAPAPAASFNFGAPAAASTCAGGAGTSGAAAAPKGLFSFGAAAAAASAPAPAGGLLFGGVAPAASSASSAGAASLAGSIFGGGGGAAPAFSFGAAPDGGDAGGENGKEDAAAAAAGAPAGPFGFFGGPAPAAGAAPAFNFGGPAAGGAASTFNFGGGAAAAAANDAGGGDGDDDGEAEEQDECAKEPSLQVDDTNVDFLFKAKARMQVKSADRVWEQKGMGMMSVRKPKTEGAKPYIALFTDTGRCLYQAYFNKTMKVIVSDKQKSVAFTAAWSPDGQSPPALAPVLFQFAPGKNRVFEEVILKLQQDMAD</sequence>
<organism evidence="2 3">
    <name type="scientific">Tetrabaena socialis</name>
    <dbReference type="NCBI Taxonomy" id="47790"/>
    <lineage>
        <taxon>Eukaryota</taxon>
        <taxon>Viridiplantae</taxon>
        <taxon>Chlorophyta</taxon>
        <taxon>core chlorophytes</taxon>
        <taxon>Chlorophyceae</taxon>
        <taxon>CS clade</taxon>
        <taxon>Chlamydomonadales</taxon>
        <taxon>Tetrabaenaceae</taxon>
        <taxon>Tetrabaena</taxon>
    </lineage>
</organism>
<evidence type="ECO:0008006" key="4">
    <source>
        <dbReference type="Google" id="ProtNLM"/>
    </source>
</evidence>
<feature type="region of interest" description="Disordered" evidence="1">
    <location>
        <begin position="436"/>
        <end position="461"/>
    </location>
</feature>
<feature type="compositionally biased region" description="Low complexity" evidence="1">
    <location>
        <begin position="262"/>
        <end position="272"/>
    </location>
</feature>
<comment type="caution">
    <text evidence="2">The sequence shown here is derived from an EMBL/GenBank/DDBJ whole genome shotgun (WGS) entry which is preliminary data.</text>
</comment>
<feature type="region of interest" description="Disordered" evidence="1">
    <location>
        <begin position="253"/>
        <end position="272"/>
    </location>
</feature>
<dbReference type="EMBL" id="PGGS01000432">
    <property type="protein sequence ID" value="PNH04038.1"/>
    <property type="molecule type" value="Genomic_DNA"/>
</dbReference>
<proteinExistence type="predicted"/>
<gene>
    <name evidence="2" type="ORF">TSOC_009847</name>
</gene>
<evidence type="ECO:0000313" key="3">
    <source>
        <dbReference type="Proteomes" id="UP000236333"/>
    </source>
</evidence>
<protein>
    <recommendedName>
        <fullName evidence="4">RanBD1 domain-containing protein</fullName>
    </recommendedName>
</protein>
<feature type="compositionally biased region" description="Acidic residues" evidence="1">
    <location>
        <begin position="443"/>
        <end position="454"/>
    </location>
</feature>
<reference evidence="2 3" key="1">
    <citation type="journal article" date="2017" name="Mol. Biol. Evol.">
        <title>The 4-celled Tetrabaena socialis nuclear genome reveals the essential components for genetic control of cell number at the origin of multicellularity in the volvocine lineage.</title>
        <authorList>
            <person name="Featherston J."/>
            <person name="Arakaki Y."/>
            <person name="Hanschen E.R."/>
            <person name="Ferris P.J."/>
            <person name="Michod R.E."/>
            <person name="Olson B.J.S.C."/>
            <person name="Nozaki H."/>
            <person name="Durand P.M."/>
        </authorList>
    </citation>
    <scope>NUCLEOTIDE SEQUENCE [LARGE SCALE GENOMIC DNA]</scope>
    <source>
        <strain evidence="2 3">NIES-571</strain>
    </source>
</reference>
<dbReference type="AlphaFoldDB" id="A0A2J7ZUW9"/>
<dbReference type="OrthoDB" id="548738at2759"/>
<evidence type="ECO:0000256" key="1">
    <source>
        <dbReference type="SAM" id="MobiDB-lite"/>
    </source>
</evidence>
<dbReference type="Proteomes" id="UP000236333">
    <property type="component" value="Unassembled WGS sequence"/>
</dbReference>